<evidence type="ECO:0000313" key="3">
    <source>
        <dbReference type="Proteomes" id="UP000076276"/>
    </source>
</evidence>
<dbReference type="RefSeq" id="WP_067672199.1">
    <property type="nucleotide sequence ID" value="NZ_CBCSIK010000009.1"/>
</dbReference>
<sequence>MAIDLKRIFKSILQFKSKIRLEQVYNIFISFIILLILVLGLLALNRPISVEKFHNVLKISEQQNCPESQNSALALSQQREIKMGQYLKLMHAYHAETERAHQLPAQVLEQP</sequence>
<keyword evidence="1" id="KW-1133">Transmembrane helix</keyword>
<dbReference type="Proteomes" id="UP000076276">
    <property type="component" value="Unassembled WGS sequence"/>
</dbReference>
<comment type="caution">
    <text evidence="2">The sequence shown here is derived from an EMBL/GenBank/DDBJ whole genome shotgun (WGS) entry which is preliminary data.</text>
</comment>
<dbReference type="OrthoDB" id="6713346at2"/>
<reference evidence="2 3" key="1">
    <citation type="submission" date="2016-03" db="EMBL/GenBank/DDBJ databases">
        <title>Acinetobacter genomospecies 28 strain ANC 4149.</title>
        <authorList>
            <person name="Radolfova-Krizova L."/>
            <person name="Nemec A."/>
        </authorList>
    </citation>
    <scope>NUCLEOTIDE SEQUENCE [LARGE SCALE GENOMIC DNA]</scope>
    <source>
        <strain evidence="2 3">ANC 4149</strain>
    </source>
</reference>
<proteinExistence type="predicted"/>
<keyword evidence="3" id="KW-1185">Reference proteome</keyword>
<accession>A0A151XXS2</accession>
<name>A0A151XXS2_9GAMM</name>
<dbReference type="AlphaFoldDB" id="A0A151XXS2"/>
<dbReference type="STRING" id="1806892.AZH43_03960"/>
<feature type="transmembrane region" description="Helical" evidence="1">
    <location>
        <begin position="24"/>
        <end position="44"/>
    </location>
</feature>
<protein>
    <submittedName>
        <fullName evidence="2">Uncharacterized protein</fullName>
    </submittedName>
</protein>
<keyword evidence="1" id="KW-0812">Transmembrane</keyword>
<dbReference type="EMBL" id="LUAW01000056">
    <property type="protein sequence ID" value="KYQ70631.1"/>
    <property type="molecule type" value="Genomic_DNA"/>
</dbReference>
<keyword evidence="1" id="KW-0472">Membrane</keyword>
<gene>
    <name evidence="2" type="ORF">AZH43_03960</name>
</gene>
<organism evidence="2 3">
    <name type="scientific">Acinetobacter pragensis</name>
    <dbReference type="NCBI Taxonomy" id="1806892"/>
    <lineage>
        <taxon>Bacteria</taxon>
        <taxon>Pseudomonadati</taxon>
        <taxon>Pseudomonadota</taxon>
        <taxon>Gammaproteobacteria</taxon>
        <taxon>Moraxellales</taxon>
        <taxon>Moraxellaceae</taxon>
        <taxon>Acinetobacter</taxon>
    </lineage>
</organism>
<evidence type="ECO:0000256" key="1">
    <source>
        <dbReference type="SAM" id="Phobius"/>
    </source>
</evidence>
<evidence type="ECO:0000313" key="2">
    <source>
        <dbReference type="EMBL" id="KYQ70631.1"/>
    </source>
</evidence>